<dbReference type="Gene3D" id="1.25.40.20">
    <property type="entry name" value="Ankyrin repeat-containing domain"/>
    <property type="match status" value="1"/>
</dbReference>
<dbReference type="OrthoDB" id="6261647at2"/>
<name>A0A081N187_9GAMM</name>
<keyword evidence="3" id="KW-1185">Reference proteome</keyword>
<keyword evidence="1" id="KW-0040">ANK repeat</keyword>
<dbReference type="EMBL" id="JOKH01000010">
    <property type="protein sequence ID" value="KEQ12210.1"/>
    <property type="molecule type" value="Genomic_DNA"/>
</dbReference>
<dbReference type="eggNOG" id="COG0666">
    <property type="taxonomic scope" value="Bacteria"/>
</dbReference>
<dbReference type="RefSeq" id="WP_034842719.1">
    <property type="nucleotide sequence ID" value="NZ_JOKH01000010.1"/>
</dbReference>
<dbReference type="AlphaFoldDB" id="A0A081N187"/>
<sequence>MKKAILLVTLTPILIFGFIFTYISSLSINERIICSVDNNAFIIPKPLCKLYLYNFTSKNDAKELDETYGLSYLFGTEDEFERYEILDIFIRSGADIDKPSNVDGLTPINAAILFSDYKLVGYLIASGANLNIKDIQNNMNAFEYVIFLMEKDSGRDREEIMKLISEYRLKES</sequence>
<dbReference type="InterPro" id="IPR036770">
    <property type="entry name" value="Ankyrin_rpt-contain_sf"/>
</dbReference>
<organism evidence="2 3">
    <name type="scientific">Endozoicomonas numazuensis</name>
    <dbReference type="NCBI Taxonomy" id="1137799"/>
    <lineage>
        <taxon>Bacteria</taxon>
        <taxon>Pseudomonadati</taxon>
        <taxon>Pseudomonadota</taxon>
        <taxon>Gammaproteobacteria</taxon>
        <taxon>Oceanospirillales</taxon>
        <taxon>Endozoicomonadaceae</taxon>
        <taxon>Endozoicomonas</taxon>
    </lineage>
</organism>
<proteinExistence type="predicted"/>
<dbReference type="InterPro" id="IPR002110">
    <property type="entry name" value="Ankyrin_rpt"/>
</dbReference>
<dbReference type="SUPFAM" id="SSF48403">
    <property type="entry name" value="Ankyrin repeat"/>
    <property type="match status" value="1"/>
</dbReference>
<feature type="repeat" description="ANK" evidence="1">
    <location>
        <begin position="103"/>
        <end position="135"/>
    </location>
</feature>
<gene>
    <name evidence="2" type="ORF">GZ78_27630</name>
</gene>
<evidence type="ECO:0000313" key="2">
    <source>
        <dbReference type="EMBL" id="KEQ12210.1"/>
    </source>
</evidence>
<comment type="caution">
    <text evidence="2">The sequence shown here is derived from an EMBL/GenBank/DDBJ whole genome shotgun (WGS) entry which is preliminary data.</text>
</comment>
<dbReference type="Proteomes" id="UP000028073">
    <property type="component" value="Unassembled WGS sequence"/>
</dbReference>
<dbReference type="Pfam" id="PF13637">
    <property type="entry name" value="Ank_4"/>
    <property type="match status" value="1"/>
</dbReference>
<reference evidence="2 3" key="1">
    <citation type="submission" date="2014-06" db="EMBL/GenBank/DDBJ databases">
        <title>Whole Genome Sequences of Three Symbiotic Endozoicomonas Bacteria.</title>
        <authorList>
            <person name="Neave M.J."/>
            <person name="Apprill A."/>
            <person name="Voolstra C.R."/>
        </authorList>
    </citation>
    <scope>NUCLEOTIDE SEQUENCE [LARGE SCALE GENOMIC DNA]</scope>
    <source>
        <strain evidence="2 3">DSM 25634</strain>
    </source>
</reference>
<evidence type="ECO:0000313" key="3">
    <source>
        <dbReference type="Proteomes" id="UP000028073"/>
    </source>
</evidence>
<dbReference type="PROSITE" id="PS50297">
    <property type="entry name" value="ANK_REP_REGION"/>
    <property type="match status" value="1"/>
</dbReference>
<accession>A0A081N187</accession>
<evidence type="ECO:0000256" key="1">
    <source>
        <dbReference type="PROSITE-ProRule" id="PRU00023"/>
    </source>
</evidence>
<dbReference type="PROSITE" id="PS50088">
    <property type="entry name" value="ANK_REPEAT"/>
    <property type="match status" value="1"/>
</dbReference>
<protein>
    <submittedName>
        <fullName evidence="2">Uncharacterized protein</fullName>
    </submittedName>
</protein>